<reference evidence="2" key="1">
    <citation type="submission" date="2015-03" db="EMBL/GenBank/DDBJ databases">
        <authorList>
            <person name="Urmite Genomes"/>
        </authorList>
    </citation>
    <scope>NUCLEOTIDE SEQUENCE [LARGE SCALE GENOMIC DNA]</scope>
    <source>
        <strain evidence="2">FF10</strain>
    </source>
</reference>
<dbReference type="STRING" id="1608583.BN1356_00960"/>
<organism evidence="1 2">
    <name type="scientific">Streptococcus varani</name>
    <dbReference type="NCBI Taxonomy" id="1608583"/>
    <lineage>
        <taxon>Bacteria</taxon>
        <taxon>Bacillati</taxon>
        <taxon>Bacillota</taxon>
        <taxon>Bacilli</taxon>
        <taxon>Lactobacillales</taxon>
        <taxon>Streptococcaceae</taxon>
        <taxon>Streptococcus</taxon>
    </lineage>
</organism>
<dbReference type="AlphaFoldDB" id="A0A0E4CSG4"/>
<evidence type="ECO:0000313" key="2">
    <source>
        <dbReference type="Proteomes" id="UP000198604"/>
    </source>
</evidence>
<keyword evidence="2" id="KW-1185">Reference proteome</keyword>
<dbReference type="EMBL" id="CTEN01000002">
    <property type="protein sequence ID" value="CQR24616.1"/>
    <property type="molecule type" value="Genomic_DNA"/>
</dbReference>
<sequence length="58" mass="6718">MSLTDKEIALELTKLAVEHYNVKANLKALHSHLDVNHIQSFYNSFYQTVSKVDKNNQQ</sequence>
<proteinExistence type="predicted"/>
<accession>A0A0E4CSG4</accession>
<evidence type="ECO:0000313" key="1">
    <source>
        <dbReference type="EMBL" id="CQR24616.1"/>
    </source>
</evidence>
<name>A0A0E4CSG4_9STRE</name>
<protein>
    <submittedName>
        <fullName evidence="1">Uncharacterized protein</fullName>
    </submittedName>
</protein>
<dbReference type="Proteomes" id="UP000198604">
    <property type="component" value="Unassembled WGS sequence"/>
</dbReference>
<gene>
    <name evidence="1" type="ORF">BN1356_00960</name>
</gene>